<reference evidence="2" key="1">
    <citation type="journal article" date="2019" name="Int. J. Syst. Evol. Microbiol.">
        <title>The Global Catalogue of Microorganisms (GCM) 10K type strain sequencing project: providing services to taxonomists for standard genome sequencing and annotation.</title>
        <authorList>
            <consortium name="The Broad Institute Genomics Platform"/>
            <consortium name="The Broad Institute Genome Sequencing Center for Infectious Disease"/>
            <person name="Wu L."/>
            <person name="Ma J."/>
        </authorList>
    </citation>
    <scope>NUCLEOTIDE SEQUENCE [LARGE SCALE GENOMIC DNA]</scope>
    <source>
        <strain evidence="2">JCM 6305</strain>
    </source>
</reference>
<dbReference type="Gene3D" id="3.40.50.300">
    <property type="entry name" value="P-loop containing nucleotide triphosphate hydrolases"/>
    <property type="match status" value="1"/>
</dbReference>
<dbReference type="SUPFAM" id="SSF52540">
    <property type="entry name" value="P-loop containing nucleoside triphosphate hydrolases"/>
    <property type="match status" value="1"/>
</dbReference>
<gene>
    <name evidence="1" type="ORF">GCM10010405_36010</name>
</gene>
<name>A0ABP5XCI1_9ACTN</name>
<proteinExistence type="predicted"/>
<evidence type="ECO:0008006" key="3">
    <source>
        <dbReference type="Google" id="ProtNLM"/>
    </source>
</evidence>
<sequence>MSVPTGDTGTRRVMCPYCLDPLAFDPDRLYALNEQRRYEPVDVSGEYNPIRRQDLLRTMYQKCVGTADMKEHYVPVPYLTHGEPLTVALVGGSAAGKTHLLAAMIGEVERGALGRHGLRAAPLNAELHRRFVDERVRRLREGTMLDHTEQVHIDDFARFTDGLLIGGGRETRPVVFFDLSGEDLERSDRVTRFLAGVSAFVFVVDPLRALRLPYLDPVRERNEQRETDLGDRAFGAVLDRIPRAGAYLDTPAAIVIGKSDLVRFEPPVDRWLGEHEDATPTPRTLREESRDAYAFLRHHAGPAWLKPFAECARCTLHFVTATGGERQGDGFPQGVRPRRALTPLLSILAMCGLLPGIDPWEVGL</sequence>
<dbReference type="RefSeq" id="WP_344324116.1">
    <property type="nucleotide sequence ID" value="NZ_BAAASZ010000026.1"/>
</dbReference>
<evidence type="ECO:0000313" key="2">
    <source>
        <dbReference type="Proteomes" id="UP001501638"/>
    </source>
</evidence>
<dbReference type="InterPro" id="IPR027417">
    <property type="entry name" value="P-loop_NTPase"/>
</dbReference>
<protein>
    <recommendedName>
        <fullName evidence="3">AAA+ ATPase domain-containing protein</fullName>
    </recommendedName>
</protein>
<evidence type="ECO:0000313" key="1">
    <source>
        <dbReference type="EMBL" id="GAA2449405.1"/>
    </source>
</evidence>
<keyword evidence="2" id="KW-1185">Reference proteome</keyword>
<accession>A0ABP5XCI1</accession>
<dbReference type="EMBL" id="BAAASZ010000026">
    <property type="protein sequence ID" value="GAA2449405.1"/>
    <property type="molecule type" value="Genomic_DNA"/>
</dbReference>
<comment type="caution">
    <text evidence="1">The sequence shown here is derived from an EMBL/GenBank/DDBJ whole genome shotgun (WGS) entry which is preliminary data.</text>
</comment>
<dbReference type="Proteomes" id="UP001501638">
    <property type="component" value="Unassembled WGS sequence"/>
</dbReference>
<organism evidence="1 2">
    <name type="scientific">Streptomyces macrosporus</name>
    <dbReference type="NCBI Taxonomy" id="44032"/>
    <lineage>
        <taxon>Bacteria</taxon>
        <taxon>Bacillati</taxon>
        <taxon>Actinomycetota</taxon>
        <taxon>Actinomycetes</taxon>
        <taxon>Kitasatosporales</taxon>
        <taxon>Streptomycetaceae</taxon>
        <taxon>Streptomyces</taxon>
    </lineage>
</organism>